<dbReference type="Pfam" id="PF13639">
    <property type="entry name" value="zf-RING_2"/>
    <property type="match status" value="1"/>
</dbReference>
<evidence type="ECO:0000256" key="2">
    <source>
        <dbReference type="ARBA" id="ARBA00022833"/>
    </source>
</evidence>
<feature type="domain" description="RING-type" evidence="5">
    <location>
        <begin position="958"/>
        <end position="998"/>
    </location>
</feature>
<dbReference type="PROSITE" id="PS50089">
    <property type="entry name" value="ZF_RING_2"/>
    <property type="match status" value="1"/>
</dbReference>
<dbReference type="SMART" id="SM00184">
    <property type="entry name" value="RING"/>
    <property type="match status" value="1"/>
</dbReference>
<dbReference type="PANTHER" id="PTHR17550">
    <property type="entry name" value="E3 UBIQUITIN-PROTEIN LIGASE TTC3"/>
    <property type="match status" value="1"/>
</dbReference>
<dbReference type="GO" id="GO:0008270">
    <property type="term" value="F:zinc ion binding"/>
    <property type="evidence" value="ECO:0007669"/>
    <property type="project" value="UniProtKB-KW"/>
</dbReference>
<evidence type="ECO:0000259" key="5">
    <source>
        <dbReference type="PROSITE" id="PS50089"/>
    </source>
</evidence>
<sequence>MLDILTQPPATYKYTTLKYRLVSTFQCSEREAAAKILEEELGDSKSSELMDKMLALAPHETRHKLFWPKLLANIFSFYLIRMYASPLRDALLPSNRNNGADSSFHPRFSLSPNESAAETVSPPTSNVCLKPLMGYQQGDETYYIASQWLGQTDAAVSNLQHSSLTNRKLIHNIDYKFSRTKELSFENSRYHNYMADSDTNANSTENVSSFKKSTDVNNVRQILKENVKQYTKVVNTLPAGDNKNDLSGAMFRQMAASCGIHVEDPKSFSDSFDMQQPDNELTNEILPNKITTVTLQKTKNSYENKLLDIEPEMQSMKLEYSAIEVVSKNSMMDAWKPEWMNSGLSNKANPSPDTQYNIMPHHSQINGCSSACQNSIGFETCIEKANALKSENADCITVGQFDLVGQNICFPGNKDYPRRITNLPVEITSDVTSEQLELDSLSSKINSMSTQTEVVEPVYKSSGQTVTSNKGNQISVLMMDAAVNVNLCGCADKGKTSSAKEISTQTELPFISSGQEKSIKQWIPPADIDINKPFIADQNSNTGLFNGYGDQFCVKSNLQQTPKSQFRDAANYPEYNSFADVPIFNTPPQSPENINCDVSYARNTFWNNNNNRPTESPCFQEQNLQNLNEVKLDFNLYCLVLEKLKQQYPALNKAPQELQLLAKTQTLALQVQRSQMHYSFPDEPRAITKTVGAPKEMEANKFFHNLSTTVSSERDLDYVTPDDSTTNNSATRRYSDTPDFRCLLNPPYRKFQNLPFSPKVDYYSKPVLPEISSKISQMDWGSVGFSPIKYEVTDSEKCDDLDNLNSSNAIMKKAVEKSTWNSPVMSPSVIAKANLRYQSPNSKDCLAVTPNEFHGNNFQQAFKRKKRLQFAMEQTKRNVNAKIDANIRKGNYERLVQVMQERLPNTDRTKVDDLIREVRRRKNGLGGLTMREIVLEAKSILQEKNKIFANVVNTDSQCALCVEDLKLKAQKQLDCGHNFHEECIMAWVHRHERSCPTCGQLVLFPEEFPKLS</sequence>
<dbReference type="InterPro" id="IPR013083">
    <property type="entry name" value="Znf_RING/FYVE/PHD"/>
</dbReference>
<keyword evidence="2" id="KW-0862">Zinc</keyword>
<reference evidence="6" key="1">
    <citation type="submission" date="2023-08" db="EMBL/GenBank/DDBJ databases">
        <authorList>
            <person name="Alioto T."/>
            <person name="Alioto T."/>
            <person name="Gomez Garrido J."/>
        </authorList>
    </citation>
    <scope>NUCLEOTIDE SEQUENCE</scope>
</reference>
<evidence type="ECO:0000256" key="4">
    <source>
        <dbReference type="SAM" id="MobiDB-lite"/>
    </source>
</evidence>
<evidence type="ECO:0000256" key="3">
    <source>
        <dbReference type="PROSITE-ProRule" id="PRU00175"/>
    </source>
</evidence>
<dbReference type="EMBL" id="OX597818">
    <property type="protein sequence ID" value="CAI9723358.1"/>
    <property type="molecule type" value="Genomic_DNA"/>
</dbReference>
<name>A0AA36AXB6_OCTVU</name>
<feature type="compositionally biased region" description="Polar residues" evidence="4">
    <location>
        <begin position="110"/>
        <end position="123"/>
    </location>
</feature>
<organism evidence="6 7">
    <name type="scientific">Octopus vulgaris</name>
    <name type="common">Common octopus</name>
    <dbReference type="NCBI Taxonomy" id="6645"/>
    <lineage>
        <taxon>Eukaryota</taxon>
        <taxon>Metazoa</taxon>
        <taxon>Spiralia</taxon>
        <taxon>Lophotrochozoa</taxon>
        <taxon>Mollusca</taxon>
        <taxon>Cephalopoda</taxon>
        <taxon>Coleoidea</taxon>
        <taxon>Octopodiformes</taxon>
        <taxon>Octopoda</taxon>
        <taxon>Incirrata</taxon>
        <taxon>Octopodidae</taxon>
        <taxon>Octopus</taxon>
    </lineage>
</organism>
<evidence type="ECO:0000313" key="6">
    <source>
        <dbReference type="EMBL" id="CAI9723358.1"/>
    </source>
</evidence>
<protein>
    <submittedName>
        <fullName evidence="6">Retrovirus-related pol polyprotein</fullName>
    </submittedName>
</protein>
<evidence type="ECO:0000313" key="7">
    <source>
        <dbReference type="Proteomes" id="UP001162480"/>
    </source>
</evidence>
<dbReference type="InterPro" id="IPR001841">
    <property type="entry name" value="Znf_RING"/>
</dbReference>
<keyword evidence="7" id="KW-1185">Reference proteome</keyword>
<keyword evidence="1 3" id="KW-0479">Metal-binding</keyword>
<dbReference type="PANTHER" id="PTHR17550:SF4">
    <property type="entry name" value="E3 UBIQUITIN-PROTEIN LIGASE TTC3"/>
    <property type="match status" value="1"/>
</dbReference>
<dbReference type="AlphaFoldDB" id="A0AA36AXB6"/>
<gene>
    <name evidence="6" type="ORF">OCTVUL_1B017821</name>
</gene>
<evidence type="ECO:0000256" key="1">
    <source>
        <dbReference type="ARBA" id="ARBA00022771"/>
    </source>
</evidence>
<accession>A0AA36AXB6</accession>
<dbReference type="Proteomes" id="UP001162480">
    <property type="component" value="Chromosome 5"/>
</dbReference>
<dbReference type="SUPFAM" id="SSF57850">
    <property type="entry name" value="RING/U-box"/>
    <property type="match status" value="1"/>
</dbReference>
<keyword evidence="1 3" id="KW-0863">Zinc-finger</keyword>
<feature type="region of interest" description="Disordered" evidence="4">
    <location>
        <begin position="103"/>
        <end position="123"/>
    </location>
</feature>
<dbReference type="Gene3D" id="3.30.40.10">
    <property type="entry name" value="Zinc/RING finger domain, C3HC4 (zinc finger)"/>
    <property type="match status" value="1"/>
</dbReference>
<proteinExistence type="predicted"/>